<dbReference type="EMBL" id="JAATJC010000001">
    <property type="protein sequence ID" value="NJC05995.1"/>
    <property type="molecule type" value="Genomic_DNA"/>
</dbReference>
<evidence type="ECO:0000313" key="3">
    <source>
        <dbReference type="EMBL" id="NJC05995.1"/>
    </source>
</evidence>
<name>A0A7X5Y8T8_9SPHN</name>
<dbReference type="InterPro" id="IPR042171">
    <property type="entry name" value="Acyl-CoA_hotdog"/>
</dbReference>
<accession>A0A7X5Y8T8</accession>
<dbReference type="Pfam" id="PF13622">
    <property type="entry name" value="4HBT_3"/>
    <property type="match status" value="1"/>
</dbReference>
<dbReference type="AlphaFoldDB" id="A0A7X5Y8T8"/>
<dbReference type="Proteomes" id="UP000558192">
    <property type="component" value="Unassembled WGS sequence"/>
</dbReference>
<evidence type="ECO:0000313" key="4">
    <source>
        <dbReference type="Proteomes" id="UP000558192"/>
    </source>
</evidence>
<feature type="domain" description="Acyl-CoA thioesterase-like N-terminal HotDog" evidence="1">
    <location>
        <begin position="27"/>
        <end position="106"/>
    </location>
</feature>
<organism evidence="3 4">
    <name type="scientific">Sphingomonas kaistensis</name>
    <dbReference type="NCBI Taxonomy" id="298708"/>
    <lineage>
        <taxon>Bacteria</taxon>
        <taxon>Pseudomonadati</taxon>
        <taxon>Pseudomonadota</taxon>
        <taxon>Alphaproteobacteria</taxon>
        <taxon>Sphingomonadales</taxon>
        <taxon>Sphingomonadaceae</taxon>
        <taxon>Sphingomonas</taxon>
    </lineage>
</organism>
<sequence length="264" mass="27343">MTDAVDHPSLAAVVSSLAGDPLSLDAPPSWSQGRTLYGGMTAALAWAAAVRTVPDLPPLRSVQAAFIGPAAGCLTIEPLVLRRGKSATTVGVDVHGEAGLAARLTFFCGAARPSKVAHERVTAPAAPAPDDLPAVLTAGQGPTFAANYDIRHVSGGLPFSGGEPEFVMWARMREAGGADPLVSLIALADVLPPASMPVFPEFGVISSLSWSFDLDRLPDDASAWYLCSATSQSTADGYSRQAMDVWDASGRRILAGSQTVAIFV</sequence>
<keyword evidence="4" id="KW-1185">Reference proteome</keyword>
<dbReference type="Pfam" id="PF20789">
    <property type="entry name" value="4HBT_3C"/>
    <property type="match status" value="1"/>
</dbReference>
<protein>
    <submittedName>
        <fullName evidence="3">Acyl-CoA thioesterase</fullName>
    </submittedName>
</protein>
<gene>
    <name evidence="3" type="ORF">GGQ97_001788</name>
</gene>
<feature type="domain" description="Acyl-CoA thioesterase-like C-terminal" evidence="2">
    <location>
        <begin position="129"/>
        <end position="261"/>
    </location>
</feature>
<dbReference type="SUPFAM" id="SSF54637">
    <property type="entry name" value="Thioesterase/thiol ester dehydrase-isomerase"/>
    <property type="match status" value="2"/>
</dbReference>
<dbReference type="Gene3D" id="2.40.160.210">
    <property type="entry name" value="Acyl-CoA thioesterase, double hotdog domain"/>
    <property type="match status" value="1"/>
</dbReference>
<dbReference type="InterPro" id="IPR029069">
    <property type="entry name" value="HotDog_dom_sf"/>
</dbReference>
<dbReference type="InterPro" id="IPR049449">
    <property type="entry name" value="TesB_ACOT8-like_N"/>
</dbReference>
<evidence type="ECO:0000259" key="1">
    <source>
        <dbReference type="Pfam" id="PF13622"/>
    </source>
</evidence>
<evidence type="ECO:0000259" key="2">
    <source>
        <dbReference type="Pfam" id="PF20789"/>
    </source>
</evidence>
<dbReference type="RefSeq" id="WP_168068904.1">
    <property type="nucleotide sequence ID" value="NZ_JAATJC010000001.1"/>
</dbReference>
<proteinExistence type="predicted"/>
<reference evidence="3 4" key="1">
    <citation type="submission" date="2020-03" db="EMBL/GenBank/DDBJ databases">
        <title>Genomic Encyclopedia of Type Strains, Phase IV (KMG-IV): sequencing the most valuable type-strain genomes for metagenomic binning, comparative biology and taxonomic classification.</title>
        <authorList>
            <person name="Goeker M."/>
        </authorList>
    </citation>
    <scope>NUCLEOTIDE SEQUENCE [LARGE SCALE GENOMIC DNA]</scope>
    <source>
        <strain evidence="3 4">DSM 16846</strain>
    </source>
</reference>
<comment type="caution">
    <text evidence="3">The sequence shown here is derived from an EMBL/GenBank/DDBJ whole genome shotgun (WGS) entry which is preliminary data.</text>
</comment>
<dbReference type="InterPro" id="IPR049450">
    <property type="entry name" value="ACOT8-like_C"/>
</dbReference>